<evidence type="ECO:0000313" key="2">
    <source>
        <dbReference type="EMBL" id="JAS16612.1"/>
    </source>
</evidence>
<accession>A0A1B6CT22</accession>
<evidence type="ECO:0000256" key="1">
    <source>
        <dbReference type="SAM" id="MobiDB-lite"/>
    </source>
</evidence>
<proteinExistence type="predicted"/>
<dbReference type="EMBL" id="GEDC01020686">
    <property type="protein sequence ID" value="JAS16612.1"/>
    <property type="molecule type" value="Transcribed_RNA"/>
</dbReference>
<name>A0A1B6CT22_9HEMI</name>
<protein>
    <submittedName>
        <fullName evidence="2">Uncharacterized protein</fullName>
    </submittedName>
</protein>
<organism evidence="2">
    <name type="scientific">Clastoptera arizonana</name>
    <name type="common">Arizona spittle bug</name>
    <dbReference type="NCBI Taxonomy" id="38151"/>
    <lineage>
        <taxon>Eukaryota</taxon>
        <taxon>Metazoa</taxon>
        <taxon>Ecdysozoa</taxon>
        <taxon>Arthropoda</taxon>
        <taxon>Hexapoda</taxon>
        <taxon>Insecta</taxon>
        <taxon>Pterygota</taxon>
        <taxon>Neoptera</taxon>
        <taxon>Paraneoptera</taxon>
        <taxon>Hemiptera</taxon>
        <taxon>Auchenorrhyncha</taxon>
        <taxon>Cercopoidea</taxon>
        <taxon>Clastopteridae</taxon>
        <taxon>Clastoptera</taxon>
    </lineage>
</organism>
<sequence length="146" mass="16270">MWNICIILVIMFLLVKFLKYIYKKIKSLLCPTPVPSTRSIRDDESKTTTNPSKTTTNQSKTTTSTLGRCSSILSKTTEFLTTKTVASTDVDTGLIDETTSLRRRSTGSQYNSMTGRRRLTKHNSSHITTDTLGRCCSGSLNMNLCT</sequence>
<gene>
    <name evidence="2" type="ORF">g.10266</name>
</gene>
<feature type="non-terminal residue" evidence="2">
    <location>
        <position position="146"/>
    </location>
</feature>
<dbReference type="AlphaFoldDB" id="A0A1B6CT22"/>
<feature type="compositionally biased region" description="Low complexity" evidence="1">
    <location>
        <begin position="47"/>
        <end position="64"/>
    </location>
</feature>
<reference evidence="2" key="1">
    <citation type="submission" date="2015-12" db="EMBL/GenBank/DDBJ databases">
        <title>De novo transcriptome assembly of four potential Pierce s Disease insect vectors from Arizona vineyards.</title>
        <authorList>
            <person name="Tassone E.E."/>
        </authorList>
    </citation>
    <scope>NUCLEOTIDE SEQUENCE</scope>
</reference>
<feature type="region of interest" description="Disordered" evidence="1">
    <location>
        <begin position="36"/>
        <end position="64"/>
    </location>
</feature>